<keyword evidence="10" id="KW-0449">Lipoprotein</keyword>
<evidence type="ECO:0000256" key="8">
    <source>
        <dbReference type="ARBA" id="ARBA00023034"/>
    </source>
</evidence>
<dbReference type="PRINTS" id="PR00328">
    <property type="entry name" value="SAR1GTPBP"/>
</dbReference>
<name>A0A0G4HB31_9ALVE</name>
<comment type="similarity">
    <text evidence="2">Belongs to the small GTPase superfamily. Arf family.</text>
</comment>
<reference evidence="14" key="1">
    <citation type="submission" date="2014-11" db="EMBL/GenBank/DDBJ databases">
        <authorList>
            <person name="Otto D Thomas"/>
            <person name="Naeem Raeece"/>
        </authorList>
    </citation>
    <scope>NUCLEOTIDE SEQUENCE</scope>
</reference>
<accession>A0A0G4HB31</accession>
<evidence type="ECO:0000256" key="4">
    <source>
        <dbReference type="ARBA" id="ARBA00022707"/>
    </source>
</evidence>
<evidence type="ECO:0000256" key="2">
    <source>
        <dbReference type="ARBA" id="ARBA00010290"/>
    </source>
</evidence>
<feature type="binding site" evidence="12">
    <location>
        <position position="52"/>
    </location>
    <ligand>
        <name>Mg(2+)</name>
        <dbReference type="ChEBI" id="CHEBI:18420"/>
    </ligand>
</feature>
<dbReference type="Gene3D" id="3.40.50.300">
    <property type="entry name" value="P-loop containing nucleotide triphosphate hydrolases"/>
    <property type="match status" value="1"/>
</dbReference>
<dbReference type="Pfam" id="PF00025">
    <property type="entry name" value="Arf"/>
    <property type="match status" value="1"/>
</dbReference>
<dbReference type="PhylomeDB" id="A0A0G4HB31"/>
<dbReference type="GO" id="GO:0003924">
    <property type="term" value="F:GTPase activity"/>
    <property type="evidence" value="ECO:0007669"/>
    <property type="project" value="InterPro"/>
</dbReference>
<organism evidence="14">
    <name type="scientific">Chromera velia CCMP2878</name>
    <dbReference type="NCBI Taxonomy" id="1169474"/>
    <lineage>
        <taxon>Eukaryota</taxon>
        <taxon>Sar</taxon>
        <taxon>Alveolata</taxon>
        <taxon>Colpodellida</taxon>
        <taxon>Chromeraceae</taxon>
        <taxon>Chromera</taxon>
    </lineage>
</organism>
<feature type="binding site" evidence="11">
    <location>
        <begin position="28"/>
        <end position="35"/>
    </location>
    <ligand>
        <name>GTP</name>
        <dbReference type="ChEBI" id="CHEBI:37565"/>
    </ligand>
</feature>
<feature type="compositionally biased region" description="Basic and acidic residues" evidence="13">
    <location>
        <begin position="214"/>
        <end position="235"/>
    </location>
</feature>
<dbReference type="EMBL" id="CDMZ01002191">
    <property type="protein sequence ID" value="CEM41213.1"/>
    <property type="molecule type" value="Genomic_DNA"/>
</dbReference>
<keyword evidence="3" id="KW-0813">Transport</keyword>
<evidence type="ECO:0000256" key="12">
    <source>
        <dbReference type="PIRSR" id="PIRSR606689-2"/>
    </source>
</evidence>
<dbReference type="VEuPathDB" id="CryptoDB:Cvel_25886"/>
<dbReference type="GO" id="GO:0005794">
    <property type="term" value="C:Golgi apparatus"/>
    <property type="evidence" value="ECO:0007669"/>
    <property type="project" value="UniProtKB-SubCell"/>
</dbReference>
<dbReference type="GO" id="GO:0015031">
    <property type="term" value="P:protein transport"/>
    <property type="evidence" value="ECO:0007669"/>
    <property type="project" value="UniProtKB-KW"/>
</dbReference>
<keyword evidence="8" id="KW-0333">Golgi apparatus</keyword>
<dbReference type="FunFam" id="3.40.50.300:FF:003500">
    <property type="entry name" value="ADP-ribosylation factor 1"/>
    <property type="match status" value="1"/>
</dbReference>
<evidence type="ECO:0000256" key="1">
    <source>
        <dbReference type="ARBA" id="ARBA00004555"/>
    </source>
</evidence>
<protein>
    <recommendedName>
        <fullName evidence="15">ADP-ribosylation factor</fullName>
    </recommendedName>
</protein>
<dbReference type="InterPro" id="IPR027417">
    <property type="entry name" value="P-loop_NTPase"/>
</dbReference>
<evidence type="ECO:0000256" key="13">
    <source>
        <dbReference type="SAM" id="MobiDB-lite"/>
    </source>
</evidence>
<keyword evidence="12" id="KW-0479">Metal-binding</keyword>
<keyword evidence="9 11" id="KW-0342">GTP-binding</keyword>
<dbReference type="InterPro" id="IPR006689">
    <property type="entry name" value="Small_GTPase_ARF/SAR"/>
</dbReference>
<evidence type="ECO:0008006" key="15">
    <source>
        <dbReference type="Google" id="ProtNLM"/>
    </source>
</evidence>
<dbReference type="InterPro" id="IPR024156">
    <property type="entry name" value="Small_GTPase_ARF"/>
</dbReference>
<keyword evidence="6" id="KW-0931">ER-Golgi transport</keyword>
<evidence type="ECO:0000256" key="6">
    <source>
        <dbReference type="ARBA" id="ARBA00022892"/>
    </source>
</evidence>
<feature type="binding site" evidence="12">
    <location>
        <position position="35"/>
    </location>
    <ligand>
        <name>Mg(2+)</name>
        <dbReference type="ChEBI" id="CHEBI:18420"/>
    </ligand>
</feature>
<dbReference type="SMART" id="SM00177">
    <property type="entry name" value="ARF"/>
    <property type="match status" value="1"/>
</dbReference>
<evidence type="ECO:0000256" key="7">
    <source>
        <dbReference type="ARBA" id="ARBA00022927"/>
    </source>
</evidence>
<keyword evidence="7" id="KW-0653">Protein transport</keyword>
<proteinExistence type="inferred from homology"/>
<dbReference type="SUPFAM" id="SSF52540">
    <property type="entry name" value="P-loop containing nucleoside triphosphate hydrolases"/>
    <property type="match status" value="1"/>
</dbReference>
<dbReference type="AlphaFoldDB" id="A0A0G4HB31"/>
<keyword evidence="4" id="KW-0519">Myristate</keyword>
<feature type="region of interest" description="Disordered" evidence="13">
    <location>
        <begin position="200"/>
        <end position="235"/>
    </location>
</feature>
<feature type="compositionally biased region" description="Low complexity" evidence="13">
    <location>
        <begin position="200"/>
        <end position="213"/>
    </location>
</feature>
<dbReference type="GO" id="GO:0016192">
    <property type="term" value="P:vesicle-mediated transport"/>
    <property type="evidence" value="ECO:0007669"/>
    <property type="project" value="UniProtKB-KW"/>
</dbReference>
<gene>
    <name evidence="14" type="ORF">Cvel_25886</name>
</gene>
<dbReference type="PANTHER" id="PTHR11711">
    <property type="entry name" value="ADP RIBOSYLATION FACTOR-RELATED"/>
    <property type="match status" value="1"/>
</dbReference>
<dbReference type="SMART" id="SM00178">
    <property type="entry name" value="SAR"/>
    <property type="match status" value="1"/>
</dbReference>
<keyword evidence="12" id="KW-0460">Magnesium</keyword>
<dbReference type="GO" id="GO:0046872">
    <property type="term" value="F:metal ion binding"/>
    <property type="evidence" value="ECO:0007669"/>
    <property type="project" value="UniProtKB-KW"/>
</dbReference>
<comment type="subcellular location">
    <subcellularLocation>
        <location evidence="1">Golgi apparatus</location>
    </subcellularLocation>
</comment>
<dbReference type="PROSITE" id="PS51417">
    <property type="entry name" value="ARF"/>
    <property type="match status" value="1"/>
</dbReference>
<evidence type="ECO:0000256" key="3">
    <source>
        <dbReference type="ARBA" id="ARBA00022448"/>
    </source>
</evidence>
<feature type="binding site" evidence="11">
    <location>
        <position position="74"/>
    </location>
    <ligand>
        <name>GTP</name>
        <dbReference type="ChEBI" id="CHEBI:37565"/>
    </ligand>
</feature>
<evidence type="ECO:0000256" key="5">
    <source>
        <dbReference type="ARBA" id="ARBA00022741"/>
    </source>
</evidence>
<dbReference type="GO" id="GO:0005525">
    <property type="term" value="F:GTP binding"/>
    <property type="evidence" value="ECO:0007669"/>
    <property type="project" value="UniProtKB-KW"/>
</dbReference>
<sequence>MPKKSFLDNLKGVLGLGGAKQSRGLFLGLDASGRTTLLYRLVLGECVPTIPTIGFNVETVTHRNTNFTLWDVGGCDKIRPLWRHYFQGTCVMFFFVDSADRERLQDAFKEITKYVLCEDALKGVPLVLVMTKQASLRMRTEIRDLPGCMPPSEILDKLQVEKNLRGRWWKHVAVATPEGIGIEEVKEAMWEANEAFLAGSCSSSSAAPPSGSAEGEKEKEEAEKRREETKAGDRNLKGQNIAEVLEDWLSREDEEAEVFLAHLENFTLESWDHYTHLRIAWLLINTHGQSGSATSSCISCLYVSLCSVFFNRMFLL</sequence>
<keyword evidence="5 11" id="KW-0547">Nucleotide-binding</keyword>
<dbReference type="CDD" id="cd00878">
    <property type="entry name" value="Arf_Arl"/>
    <property type="match status" value="1"/>
</dbReference>
<evidence type="ECO:0000256" key="10">
    <source>
        <dbReference type="ARBA" id="ARBA00023288"/>
    </source>
</evidence>
<evidence type="ECO:0000256" key="11">
    <source>
        <dbReference type="PIRSR" id="PIRSR606689-1"/>
    </source>
</evidence>
<evidence type="ECO:0000256" key="9">
    <source>
        <dbReference type="ARBA" id="ARBA00023134"/>
    </source>
</evidence>
<evidence type="ECO:0000313" key="14">
    <source>
        <dbReference type="EMBL" id="CEM41213.1"/>
    </source>
</evidence>